<dbReference type="InterPro" id="IPR007730">
    <property type="entry name" value="SPOR-like_dom"/>
</dbReference>
<dbReference type="PROSITE" id="PS51724">
    <property type="entry name" value="SPOR"/>
    <property type="match status" value="1"/>
</dbReference>
<gene>
    <name evidence="2" type="ORF">SAMN04487893_10820</name>
</gene>
<sequence length="307" mass="34851">MIEKHISSLLYRYQCVIVPEFGAFLTEIRSARFDEKSRTFFPPQKTISFNANIKHNDGLLANHIAQTTQTTYDKIVYDLLIEVEKWNKSLQTNKALFLENIGELTLNSENNLEFIPSNNPNYLATSFGLSSVIAKNIERIDVVAPEPKVISLPTKRRTKHHVMRYAAVFAVCAGLGSIIVDNEFNSRIEKETVSIEKKVQEKVQDEIQKATFFIDTPVSPITLTVKEKAEVKHPYHIVAGAFKSEENAQKAIQQLKTKGFSNATYLSKNKYGLYPVLYGSYTDMAKAQEVMKSIHKKVNSDAWILIQ</sequence>
<dbReference type="Pfam" id="PF18175">
    <property type="entry name" value="HU-CCDC81_bac_2"/>
    <property type="match status" value="1"/>
</dbReference>
<feature type="domain" description="SPOR" evidence="1">
    <location>
        <begin position="229"/>
        <end position="307"/>
    </location>
</feature>
<dbReference type="Proteomes" id="UP000243887">
    <property type="component" value="Unassembled WGS sequence"/>
</dbReference>
<dbReference type="SUPFAM" id="SSF110997">
    <property type="entry name" value="Sporulation related repeat"/>
    <property type="match status" value="1"/>
</dbReference>
<dbReference type="STRING" id="1150112.SAMN04487893_10820"/>
<dbReference type="InterPro" id="IPR040495">
    <property type="entry name" value="HU-CCDC81_bac_1"/>
</dbReference>
<dbReference type="Pfam" id="PF05036">
    <property type="entry name" value="SPOR"/>
    <property type="match status" value="1"/>
</dbReference>
<evidence type="ECO:0000313" key="2">
    <source>
        <dbReference type="EMBL" id="SFJ45497.1"/>
    </source>
</evidence>
<dbReference type="AlphaFoldDB" id="A0A1I3RJM8"/>
<dbReference type="InterPro" id="IPR036680">
    <property type="entry name" value="SPOR-like_sf"/>
</dbReference>
<organism evidence="2 3">
    <name type="scientific">Myroides guanonis</name>
    <dbReference type="NCBI Taxonomy" id="1150112"/>
    <lineage>
        <taxon>Bacteria</taxon>
        <taxon>Pseudomonadati</taxon>
        <taxon>Bacteroidota</taxon>
        <taxon>Flavobacteriia</taxon>
        <taxon>Flavobacteriales</taxon>
        <taxon>Flavobacteriaceae</taxon>
        <taxon>Myroides</taxon>
    </lineage>
</organism>
<evidence type="ECO:0000259" key="1">
    <source>
        <dbReference type="PROSITE" id="PS51724"/>
    </source>
</evidence>
<dbReference type="GO" id="GO:0042834">
    <property type="term" value="F:peptidoglycan binding"/>
    <property type="evidence" value="ECO:0007669"/>
    <property type="project" value="InterPro"/>
</dbReference>
<name>A0A1I3RJM8_9FLAO</name>
<dbReference type="EMBL" id="FORU01000008">
    <property type="protein sequence ID" value="SFJ45497.1"/>
    <property type="molecule type" value="Genomic_DNA"/>
</dbReference>
<dbReference type="Pfam" id="PF18174">
    <property type="entry name" value="HU-CCDC81_bac_1"/>
    <property type="match status" value="1"/>
</dbReference>
<keyword evidence="3" id="KW-1185">Reference proteome</keyword>
<dbReference type="Gene3D" id="3.30.70.1070">
    <property type="entry name" value="Sporulation related repeat"/>
    <property type="match status" value="1"/>
</dbReference>
<accession>A0A1I3RJM8</accession>
<proteinExistence type="predicted"/>
<protein>
    <submittedName>
        <fullName evidence="2">Sporulation related domain-containing protein</fullName>
    </submittedName>
</protein>
<dbReference type="InterPro" id="IPR041268">
    <property type="entry name" value="HU-CCDC81_bac_2"/>
</dbReference>
<evidence type="ECO:0000313" key="3">
    <source>
        <dbReference type="Proteomes" id="UP000243887"/>
    </source>
</evidence>
<reference evidence="3" key="1">
    <citation type="submission" date="2016-10" db="EMBL/GenBank/DDBJ databases">
        <authorList>
            <person name="Varghese N."/>
            <person name="Submissions S."/>
        </authorList>
    </citation>
    <scope>NUCLEOTIDE SEQUENCE [LARGE SCALE GENOMIC DNA]</scope>
    <source>
        <strain evidence="3">DSM 26542</strain>
    </source>
</reference>